<comment type="caution">
    <text evidence="1">The sequence shown here is derived from an EMBL/GenBank/DDBJ whole genome shotgun (WGS) entry which is preliminary data.</text>
</comment>
<gene>
    <name evidence="1" type="ORF">AVEN_259409_1</name>
</gene>
<reference evidence="1 2" key="1">
    <citation type="journal article" date="2019" name="Sci. Rep.">
        <title>Orb-weaving spider Araneus ventricosus genome elucidates the spidroin gene catalogue.</title>
        <authorList>
            <person name="Kono N."/>
            <person name="Nakamura H."/>
            <person name="Ohtoshi R."/>
            <person name="Moran D.A.P."/>
            <person name="Shinohara A."/>
            <person name="Yoshida Y."/>
            <person name="Fujiwara M."/>
            <person name="Mori M."/>
            <person name="Tomita M."/>
            <person name="Arakawa K."/>
        </authorList>
    </citation>
    <scope>NUCLEOTIDE SEQUENCE [LARGE SCALE GENOMIC DNA]</scope>
</reference>
<evidence type="ECO:0000313" key="2">
    <source>
        <dbReference type="Proteomes" id="UP000499080"/>
    </source>
</evidence>
<dbReference type="AlphaFoldDB" id="A0A4Y2U0A0"/>
<evidence type="ECO:0000313" key="1">
    <source>
        <dbReference type="EMBL" id="GBO05066.1"/>
    </source>
</evidence>
<organism evidence="1 2">
    <name type="scientific">Araneus ventricosus</name>
    <name type="common">Orbweaver spider</name>
    <name type="synonym">Epeira ventricosa</name>
    <dbReference type="NCBI Taxonomy" id="182803"/>
    <lineage>
        <taxon>Eukaryota</taxon>
        <taxon>Metazoa</taxon>
        <taxon>Ecdysozoa</taxon>
        <taxon>Arthropoda</taxon>
        <taxon>Chelicerata</taxon>
        <taxon>Arachnida</taxon>
        <taxon>Araneae</taxon>
        <taxon>Araneomorphae</taxon>
        <taxon>Entelegynae</taxon>
        <taxon>Araneoidea</taxon>
        <taxon>Araneidae</taxon>
        <taxon>Araneus</taxon>
    </lineage>
</organism>
<protein>
    <submittedName>
        <fullName evidence="1">Uncharacterized protein</fullName>
    </submittedName>
</protein>
<name>A0A4Y2U0A0_ARAVE</name>
<dbReference type="EMBL" id="BGPR01031819">
    <property type="protein sequence ID" value="GBO05066.1"/>
    <property type="molecule type" value="Genomic_DNA"/>
</dbReference>
<accession>A0A4Y2U0A0</accession>
<sequence>ETPKLFYSINNYCSVTQLWFFYSLPDGPRRHVESSRTFKRISSPNRDIEKRLAFPGIFELSPRSPNLSPRSVNELIFLKLASCLAIEPKDPYRLTVGMPLDEIDCDSNTHRCWCKHLLNQEPRRKLDENSMLRNGKIYPDVIFDMLALASKLANIFYRRLD</sequence>
<feature type="non-terminal residue" evidence="1">
    <location>
        <position position="1"/>
    </location>
</feature>
<proteinExistence type="predicted"/>
<dbReference type="Proteomes" id="UP000499080">
    <property type="component" value="Unassembled WGS sequence"/>
</dbReference>
<keyword evidence="2" id="KW-1185">Reference proteome</keyword>